<name>A0AAW5N9V3_9BACT</name>
<dbReference type="EMBL" id="JANRHJ010000006">
    <property type="protein sequence ID" value="MCR8873704.1"/>
    <property type="molecule type" value="Genomic_DNA"/>
</dbReference>
<dbReference type="RefSeq" id="WP_022340188.1">
    <property type="nucleotide sequence ID" value="NZ_CALULB010000006.1"/>
</dbReference>
<dbReference type="InterPro" id="IPR008969">
    <property type="entry name" value="CarboxyPept-like_regulatory"/>
</dbReference>
<dbReference type="Pfam" id="PF13715">
    <property type="entry name" value="CarbopepD_reg_2"/>
    <property type="match status" value="1"/>
</dbReference>
<feature type="domain" description="TonB-dependent receptor-like beta-barrel" evidence="8">
    <location>
        <begin position="504"/>
        <end position="730"/>
    </location>
</feature>
<evidence type="ECO:0000256" key="5">
    <source>
        <dbReference type="ARBA" id="ARBA00023077"/>
    </source>
</evidence>
<evidence type="ECO:0000313" key="10">
    <source>
        <dbReference type="Proteomes" id="UP001204579"/>
    </source>
</evidence>
<dbReference type="SUPFAM" id="SSF49464">
    <property type="entry name" value="Carboxypeptidase regulatory domain-like"/>
    <property type="match status" value="1"/>
</dbReference>
<proteinExistence type="predicted"/>
<protein>
    <submittedName>
        <fullName evidence="9">TonB-dependent receptor</fullName>
    </submittedName>
</protein>
<dbReference type="Gene3D" id="2.40.170.20">
    <property type="entry name" value="TonB-dependent receptor, beta-barrel domain"/>
    <property type="match status" value="1"/>
</dbReference>
<keyword evidence="10" id="KW-1185">Reference proteome</keyword>
<keyword evidence="7" id="KW-0998">Cell outer membrane</keyword>
<sequence length="806" mass="92699">MNKRTNIFLILCMLLSGGYGQIKPQQSSIAEERIHVNASSATVLQWFRWIEKEKGLTLSYNPSQIDLNKVCRIEHSQEMTIEELIEEILKGYRIRTTSLASDKLLIQVVRPETFCLSGTVSESGSDERLYGAAILLENNSDGKKYTLSDENGIFRFLIPEGHYKMSISYMGYQPYERSIYISRDCRLFPKLKPLLFELDEVTVKSHKQGDELDELTPASLLSFSGNDLFSQIWILPGVTGTPSGDNFQVNGGSNDENLLLLDGVPIYHPGHLNNLFPIFNGDAVKSIILHKGYFPARFEGRLSSITEVRLKEGNKQEHVHTISLDMPSASVVLEGPIVKQKLSYLVAVRRSWLDLFDELLSEENRMNHSSFDYNAKLTYTITPTQSLEAFAYGAWDEYHIPDDNDNRFSLLRWRNESYQLRYSGFKGKLSYTAAAYHTSHSNRVHAAALGYDEDRYIESGISSTNVSAEFSYSADALYSARWGGKYTYDDYELTDGEDQLSVRHEPVNQFALFYDNHLRLTNDLTAQVGVNFVGYLPKKSKSYYSIQPRFSLRYAPTESDLLYLSFSRMEQFYHYLRFGSVALPTDFRMPSINGYKPRSSDHYEAGWKHYQKNGQLELSAYYKTRKNLIALHPDIFYSETGWQQYIMVGNGNSYGVKFYFQHHCKHWMLQMSYTYARSLERFDEFSERGNLPSVFDIPHQWNGAVSYKLGTRSTFSVGGLVHSGKIIDMDDWEPVDAANFRKLRRPLNYRVDIGYSYRREFQKSLLLFRCGLYNVIGNPTEEDLLNFYSVSWGNGCLPYGSISFKF</sequence>
<organism evidence="9 10">
    <name type="scientific">Phocaeicola barnesiae</name>
    <dbReference type="NCBI Taxonomy" id="376804"/>
    <lineage>
        <taxon>Bacteria</taxon>
        <taxon>Pseudomonadati</taxon>
        <taxon>Bacteroidota</taxon>
        <taxon>Bacteroidia</taxon>
        <taxon>Bacteroidales</taxon>
        <taxon>Bacteroidaceae</taxon>
        <taxon>Phocaeicola</taxon>
    </lineage>
</organism>
<dbReference type="InterPro" id="IPR039426">
    <property type="entry name" value="TonB-dep_rcpt-like"/>
</dbReference>
<dbReference type="PANTHER" id="PTHR30069:SF50">
    <property type="entry name" value="TONB-DEPENDENT RECEPTOR HI_1217-RELATED"/>
    <property type="match status" value="1"/>
</dbReference>
<evidence type="ECO:0000256" key="3">
    <source>
        <dbReference type="ARBA" id="ARBA00022452"/>
    </source>
</evidence>
<keyword evidence="9" id="KW-0675">Receptor</keyword>
<dbReference type="InterPro" id="IPR036942">
    <property type="entry name" value="Beta-barrel_TonB_sf"/>
</dbReference>
<evidence type="ECO:0000256" key="6">
    <source>
        <dbReference type="ARBA" id="ARBA00023136"/>
    </source>
</evidence>
<dbReference type="Proteomes" id="UP001204579">
    <property type="component" value="Unassembled WGS sequence"/>
</dbReference>
<evidence type="ECO:0000256" key="7">
    <source>
        <dbReference type="ARBA" id="ARBA00023237"/>
    </source>
</evidence>
<dbReference type="Gene3D" id="2.60.40.1120">
    <property type="entry name" value="Carboxypeptidase-like, regulatory domain"/>
    <property type="match status" value="1"/>
</dbReference>
<comment type="subcellular location">
    <subcellularLocation>
        <location evidence="1">Cell outer membrane</location>
        <topology evidence="1">Multi-pass membrane protein</topology>
    </subcellularLocation>
</comment>
<dbReference type="GO" id="GO:0044718">
    <property type="term" value="P:siderophore transmembrane transport"/>
    <property type="evidence" value="ECO:0007669"/>
    <property type="project" value="TreeGrafter"/>
</dbReference>
<dbReference type="GO" id="GO:0015344">
    <property type="term" value="F:siderophore uptake transmembrane transporter activity"/>
    <property type="evidence" value="ECO:0007669"/>
    <property type="project" value="TreeGrafter"/>
</dbReference>
<gene>
    <name evidence="9" type="ORF">NW209_06715</name>
</gene>
<dbReference type="SUPFAM" id="SSF56935">
    <property type="entry name" value="Porins"/>
    <property type="match status" value="1"/>
</dbReference>
<keyword evidence="4" id="KW-0812">Transmembrane</keyword>
<keyword evidence="3" id="KW-1134">Transmembrane beta strand</keyword>
<dbReference type="PANTHER" id="PTHR30069">
    <property type="entry name" value="TONB-DEPENDENT OUTER MEMBRANE RECEPTOR"/>
    <property type="match status" value="1"/>
</dbReference>
<evidence type="ECO:0000256" key="2">
    <source>
        <dbReference type="ARBA" id="ARBA00022448"/>
    </source>
</evidence>
<keyword evidence="5" id="KW-0798">TonB box</keyword>
<evidence type="ECO:0000256" key="1">
    <source>
        <dbReference type="ARBA" id="ARBA00004571"/>
    </source>
</evidence>
<evidence type="ECO:0000259" key="8">
    <source>
        <dbReference type="Pfam" id="PF00593"/>
    </source>
</evidence>
<comment type="caution">
    <text evidence="9">The sequence shown here is derived from an EMBL/GenBank/DDBJ whole genome shotgun (WGS) entry which is preliminary data.</text>
</comment>
<dbReference type="Pfam" id="PF00593">
    <property type="entry name" value="TonB_dep_Rec_b-barrel"/>
    <property type="match status" value="1"/>
</dbReference>
<dbReference type="AlphaFoldDB" id="A0AAW5N9V3"/>
<reference evidence="9 10" key="1">
    <citation type="submission" date="2022-08" db="EMBL/GenBank/DDBJ databases">
        <authorList>
            <person name="Zeman M."/>
            <person name="Kubasova T."/>
        </authorList>
    </citation>
    <scope>NUCLEOTIDE SEQUENCE [LARGE SCALE GENOMIC DNA]</scope>
    <source>
        <strain evidence="9 10">ET62</strain>
    </source>
</reference>
<evidence type="ECO:0000256" key="4">
    <source>
        <dbReference type="ARBA" id="ARBA00022692"/>
    </source>
</evidence>
<dbReference type="InterPro" id="IPR000531">
    <property type="entry name" value="Beta-barrel_TonB"/>
</dbReference>
<evidence type="ECO:0000313" key="9">
    <source>
        <dbReference type="EMBL" id="MCR8873704.1"/>
    </source>
</evidence>
<accession>A0AAW5N9V3</accession>
<dbReference type="GO" id="GO:0009279">
    <property type="term" value="C:cell outer membrane"/>
    <property type="evidence" value="ECO:0007669"/>
    <property type="project" value="UniProtKB-SubCell"/>
</dbReference>
<keyword evidence="6" id="KW-0472">Membrane</keyword>
<keyword evidence="2" id="KW-0813">Transport</keyword>